<comment type="caution">
    <text evidence="1">The sequence shown here is derived from an EMBL/GenBank/DDBJ whole genome shotgun (WGS) entry which is preliminary data.</text>
</comment>
<proteinExistence type="predicted"/>
<keyword evidence="2" id="KW-1185">Reference proteome</keyword>
<dbReference type="EMBL" id="AZBU02000008">
    <property type="protein sequence ID" value="TKR68163.1"/>
    <property type="molecule type" value="Genomic_DNA"/>
</dbReference>
<accession>A0A4U5MGP4</accession>
<dbReference type="Proteomes" id="UP000298663">
    <property type="component" value="Unassembled WGS sequence"/>
</dbReference>
<evidence type="ECO:0000313" key="1">
    <source>
        <dbReference type="EMBL" id="TKR68163.1"/>
    </source>
</evidence>
<gene>
    <name evidence="1" type="ORF">L596_024181</name>
</gene>
<organism evidence="1 2">
    <name type="scientific">Steinernema carpocapsae</name>
    <name type="common">Entomopathogenic nematode</name>
    <dbReference type="NCBI Taxonomy" id="34508"/>
    <lineage>
        <taxon>Eukaryota</taxon>
        <taxon>Metazoa</taxon>
        <taxon>Ecdysozoa</taxon>
        <taxon>Nematoda</taxon>
        <taxon>Chromadorea</taxon>
        <taxon>Rhabditida</taxon>
        <taxon>Tylenchina</taxon>
        <taxon>Panagrolaimomorpha</taxon>
        <taxon>Strongyloidoidea</taxon>
        <taxon>Steinernematidae</taxon>
        <taxon>Steinernema</taxon>
    </lineage>
</organism>
<name>A0A4U5MGP4_STECR</name>
<sequence length="80" mass="8758">MPRFLEFGEALERDLVHARTFGTGAFGDSALGSRIAILRLVGFRVAPEAINSAITETQSEKISDNFAQRDAPVCKDFSQL</sequence>
<reference evidence="1 2" key="2">
    <citation type="journal article" date="2019" name="G3 (Bethesda)">
        <title>Hybrid Assembly of the Genome of the Entomopathogenic Nematode Steinernema carpocapsae Identifies the X-Chromosome.</title>
        <authorList>
            <person name="Serra L."/>
            <person name="Macchietto M."/>
            <person name="Macias-Munoz A."/>
            <person name="McGill C.J."/>
            <person name="Rodriguez I.M."/>
            <person name="Rodriguez B."/>
            <person name="Murad R."/>
            <person name="Mortazavi A."/>
        </authorList>
    </citation>
    <scope>NUCLEOTIDE SEQUENCE [LARGE SCALE GENOMIC DNA]</scope>
    <source>
        <strain evidence="1 2">ALL</strain>
    </source>
</reference>
<evidence type="ECO:0000313" key="2">
    <source>
        <dbReference type="Proteomes" id="UP000298663"/>
    </source>
</evidence>
<dbReference type="AlphaFoldDB" id="A0A4U5MGP4"/>
<protein>
    <submittedName>
        <fullName evidence="1">Uncharacterized protein</fullName>
    </submittedName>
</protein>
<reference evidence="1 2" key="1">
    <citation type="journal article" date="2015" name="Genome Biol.">
        <title>Comparative genomics of Steinernema reveals deeply conserved gene regulatory networks.</title>
        <authorList>
            <person name="Dillman A.R."/>
            <person name="Macchietto M."/>
            <person name="Porter C.F."/>
            <person name="Rogers A."/>
            <person name="Williams B."/>
            <person name="Antoshechkin I."/>
            <person name="Lee M.M."/>
            <person name="Goodwin Z."/>
            <person name="Lu X."/>
            <person name="Lewis E.E."/>
            <person name="Goodrich-Blair H."/>
            <person name="Stock S.P."/>
            <person name="Adams B.J."/>
            <person name="Sternberg P.W."/>
            <person name="Mortazavi A."/>
        </authorList>
    </citation>
    <scope>NUCLEOTIDE SEQUENCE [LARGE SCALE GENOMIC DNA]</scope>
    <source>
        <strain evidence="1 2">ALL</strain>
    </source>
</reference>